<reference evidence="1" key="1">
    <citation type="journal article" date="2019" name="bioRxiv">
        <title>The Genome of the Zebra Mussel, Dreissena polymorpha: A Resource for Invasive Species Research.</title>
        <authorList>
            <person name="McCartney M.A."/>
            <person name="Auch B."/>
            <person name="Kono T."/>
            <person name="Mallez S."/>
            <person name="Zhang Y."/>
            <person name="Obille A."/>
            <person name="Becker A."/>
            <person name="Abrahante J.E."/>
            <person name="Garbe J."/>
            <person name="Badalamenti J.P."/>
            <person name="Herman A."/>
            <person name="Mangelson H."/>
            <person name="Liachko I."/>
            <person name="Sullivan S."/>
            <person name="Sone E.D."/>
            <person name="Koren S."/>
            <person name="Silverstein K.A.T."/>
            <person name="Beckman K.B."/>
            <person name="Gohl D.M."/>
        </authorList>
    </citation>
    <scope>NUCLEOTIDE SEQUENCE</scope>
    <source>
        <strain evidence="1">Duluth1</strain>
        <tissue evidence="1">Whole animal</tissue>
    </source>
</reference>
<accession>A0A9D4KT16</accession>
<evidence type="ECO:0000313" key="2">
    <source>
        <dbReference type="Proteomes" id="UP000828390"/>
    </source>
</evidence>
<sequence>MGGVRQQGFHMGGVPQQGFHIFALDPHSVHLDLPPSIHLQSAIYKVLFLMEACFAHDFSKFV</sequence>
<reference evidence="1" key="2">
    <citation type="submission" date="2020-11" db="EMBL/GenBank/DDBJ databases">
        <authorList>
            <person name="McCartney M.A."/>
            <person name="Auch B."/>
            <person name="Kono T."/>
            <person name="Mallez S."/>
            <person name="Becker A."/>
            <person name="Gohl D.M."/>
            <person name="Silverstein K.A.T."/>
            <person name="Koren S."/>
            <person name="Bechman K.B."/>
            <person name="Herman A."/>
            <person name="Abrahante J.E."/>
            <person name="Garbe J."/>
        </authorList>
    </citation>
    <scope>NUCLEOTIDE SEQUENCE</scope>
    <source>
        <strain evidence="1">Duluth1</strain>
        <tissue evidence="1">Whole animal</tissue>
    </source>
</reference>
<keyword evidence="2" id="KW-1185">Reference proteome</keyword>
<dbReference type="AlphaFoldDB" id="A0A9D4KT16"/>
<proteinExistence type="predicted"/>
<gene>
    <name evidence="1" type="ORF">DPMN_086830</name>
</gene>
<name>A0A9D4KT16_DREPO</name>
<evidence type="ECO:0000313" key="1">
    <source>
        <dbReference type="EMBL" id="KAH3844571.1"/>
    </source>
</evidence>
<protein>
    <submittedName>
        <fullName evidence="1">Uncharacterized protein</fullName>
    </submittedName>
</protein>
<organism evidence="1 2">
    <name type="scientific">Dreissena polymorpha</name>
    <name type="common">Zebra mussel</name>
    <name type="synonym">Mytilus polymorpha</name>
    <dbReference type="NCBI Taxonomy" id="45954"/>
    <lineage>
        <taxon>Eukaryota</taxon>
        <taxon>Metazoa</taxon>
        <taxon>Spiralia</taxon>
        <taxon>Lophotrochozoa</taxon>
        <taxon>Mollusca</taxon>
        <taxon>Bivalvia</taxon>
        <taxon>Autobranchia</taxon>
        <taxon>Heteroconchia</taxon>
        <taxon>Euheterodonta</taxon>
        <taxon>Imparidentia</taxon>
        <taxon>Neoheterodontei</taxon>
        <taxon>Myida</taxon>
        <taxon>Dreissenoidea</taxon>
        <taxon>Dreissenidae</taxon>
        <taxon>Dreissena</taxon>
    </lineage>
</organism>
<comment type="caution">
    <text evidence="1">The sequence shown here is derived from an EMBL/GenBank/DDBJ whole genome shotgun (WGS) entry which is preliminary data.</text>
</comment>
<dbReference type="Proteomes" id="UP000828390">
    <property type="component" value="Unassembled WGS sequence"/>
</dbReference>
<dbReference type="EMBL" id="JAIWYP010000003">
    <property type="protein sequence ID" value="KAH3844571.1"/>
    <property type="molecule type" value="Genomic_DNA"/>
</dbReference>